<gene>
    <name evidence="1" type="ORF">N3K66_008063</name>
</gene>
<dbReference type="EMBL" id="CM047947">
    <property type="protein sequence ID" value="KAI9897041.1"/>
    <property type="molecule type" value="Genomic_DNA"/>
</dbReference>
<evidence type="ECO:0000313" key="1">
    <source>
        <dbReference type="EMBL" id="KAI9897041.1"/>
    </source>
</evidence>
<comment type="caution">
    <text evidence="1">The sequence shown here is derived from an EMBL/GenBank/DDBJ whole genome shotgun (WGS) entry which is preliminary data.</text>
</comment>
<keyword evidence="2" id="KW-1185">Reference proteome</keyword>
<organism evidence="1 2">
    <name type="scientific">Trichothecium roseum</name>
    <dbReference type="NCBI Taxonomy" id="47278"/>
    <lineage>
        <taxon>Eukaryota</taxon>
        <taxon>Fungi</taxon>
        <taxon>Dikarya</taxon>
        <taxon>Ascomycota</taxon>
        <taxon>Pezizomycotina</taxon>
        <taxon>Sordariomycetes</taxon>
        <taxon>Hypocreomycetidae</taxon>
        <taxon>Hypocreales</taxon>
        <taxon>Hypocreales incertae sedis</taxon>
        <taxon>Trichothecium</taxon>
    </lineage>
</organism>
<sequence length="333" mass="38081">MEDQLLPRYEDGNRAFLQAMLANGSMTQKEVQAVIAAIWNADNQDDRRFRASEVSEDDVNGYLDVASQAATLFDYEVRTSVHQITKKRIYALVNTTSDPQTQLATTFTADELSFIKRILDAMFDKFNSPRIELMALTMPEARKFARPTRRESQAVDDADGQEQTQTPATDKGLRHSEVEDVMGCLLDGGWMELSREGYYSLSPRGLLELRPWLVDTYNDPDAEPNEWQRIKFCEACKDLLTMGLRCADPDCLFRLHDACESSFWRTRRDQTCPKCSKDWDGKHYVGERARTMTDAYRKRKSRPSGGRPSTQAPVQEDEEEDGDDAESEQSQRL</sequence>
<proteinExistence type="predicted"/>
<protein>
    <submittedName>
        <fullName evidence="1">Uncharacterized protein</fullName>
    </submittedName>
</protein>
<accession>A0ACC0USF4</accession>
<dbReference type="Proteomes" id="UP001163324">
    <property type="component" value="Chromosome 8"/>
</dbReference>
<name>A0ACC0USF4_9HYPO</name>
<reference evidence="1" key="1">
    <citation type="submission" date="2022-10" db="EMBL/GenBank/DDBJ databases">
        <title>Complete Genome of Trichothecium roseum strain YXFP-22015, a Plant Pathogen Isolated from Citrus.</title>
        <authorList>
            <person name="Wang Y."/>
            <person name="Zhu L."/>
        </authorList>
    </citation>
    <scope>NUCLEOTIDE SEQUENCE</scope>
    <source>
        <strain evidence="1">YXFP-22015</strain>
    </source>
</reference>
<evidence type="ECO:0000313" key="2">
    <source>
        <dbReference type="Proteomes" id="UP001163324"/>
    </source>
</evidence>